<keyword evidence="6 15" id="KW-0812">Transmembrane</keyword>
<evidence type="ECO:0000256" key="12">
    <source>
        <dbReference type="ARBA" id="ARBA00023136"/>
    </source>
</evidence>
<evidence type="ECO:0000256" key="5">
    <source>
        <dbReference type="ARBA" id="ARBA00022617"/>
    </source>
</evidence>
<dbReference type="SUPFAM" id="SSF48264">
    <property type="entry name" value="Cytochrome P450"/>
    <property type="match status" value="1"/>
</dbReference>
<dbReference type="InterPro" id="IPR001128">
    <property type="entry name" value="Cyt_P450"/>
</dbReference>
<dbReference type="GO" id="GO:0005506">
    <property type="term" value="F:iron ion binding"/>
    <property type="evidence" value="ECO:0007669"/>
    <property type="project" value="InterPro"/>
</dbReference>
<dbReference type="Gene3D" id="1.10.630.10">
    <property type="entry name" value="Cytochrome P450"/>
    <property type="match status" value="1"/>
</dbReference>
<evidence type="ECO:0000256" key="4">
    <source>
        <dbReference type="ARBA" id="ARBA00010617"/>
    </source>
</evidence>
<feature type="binding site" description="axial binding residue" evidence="13">
    <location>
        <position position="450"/>
    </location>
    <ligand>
        <name>heme</name>
        <dbReference type="ChEBI" id="CHEBI:30413"/>
    </ligand>
    <ligandPart>
        <name>Fe</name>
        <dbReference type="ChEBI" id="CHEBI:18248"/>
    </ligandPart>
</feature>
<dbReference type="OrthoDB" id="2789670at2759"/>
<reference evidence="16" key="1">
    <citation type="submission" date="2019-01" db="EMBL/GenBank/DDBJ databases">
        <title>Draft genome sequences of three monokaryotic isolates of the white-rot basidiomycete fungus Dichomitus squalens.</title>
        <authorList>
            <consortium name="DOE Joint Genome Institute"/>
            <person name="Lopez S.C."/>
            <person name="Andreopoulos B."/>
            <person name="Pangilinan J."/>
            <person name="Lipzen A."/>
            <person name="Riley R."/>
            <person name="Ahrendt S."/>
            <person name="Ng V."/>
            <person name="Barry K."/>
            <person name="Daum C."/>
            <person name="Grigoriev I.V."/>
            <person name="Hilden K.S."/>
            <person name="Makela M.R."/>
            <person name="de Vries R.P."/>
        </authorList>
    </citation>
    <scope>NUCLEOTIDE SEQUENCE [LARGE SCALE GENOMIC DNA]</scope>
    <source>
        <strain evidence="16">OM18370.1</strain>
    </source>
</reference>
<dbReference type="InterPro" id="IPR002401">
    <property type="entry name" value="Cyt_P450_E_grp-I"/>
</dbReference>
<comment type="subcellular location">
    <subcellularLocation>
        <location evidence="2">Membrane</location>
        <topology evidence="2">Single-pass membrane protein</topology>
    </subcellularLocation>
</comment>
<dbReference type="PROSITE" id="PS00086">
    <property type="entry name" value="CYTOCHROME_P450"/>
    <property type="match status" value="1"/>
</dbReference>
<dbReference type="GO" id="GO:0016020">
    <property type="term" value="C:membrane"/>
    <property type="evidence" value="ECO:0007669"/>
    <property type="project" value="UniProtKB-SubCell"/>
</dbReference>
<evidence type="ECO:0000256" key="9">
    <source>
        <dbReference type="ARBA" id="ARBA00023002"/>
    </source>
</evidence>
<protein>
    <submittedName>
        <fullName evidence="16">Cytochrome P450</fullName>
    </submittedName>
</protein>
<dbReference type="PANTHER" id="PTHR46300">
    <property type="entry name" value="P450, PUTATIVE (EUROFUNG)-RELATED-RELATED"/>
    <property type="match status" value="1"/>
</dbReference>
<evidence type="ECO:0000256" key="15">
    <source>
        <dbReference type="SAM" id="Phobius"/>
    </source>
</evidence>
<dbReference type="EMBL" id="ML143471">
    <property type="protein sequence ID" value="TBU24848.1"/>
    <property type="molecule type" value="Genomic_DNA"/>
</dbReference>
<dbReference type="CDD" id="cd11065">
    <property type="entry name" value="CYP64-like"/>
    <property type="match status" value="1"/>
</dbReference>
<evidence type="ECO:0000256" key="8">
    <source>
        <dbReference type="ARBA" id="ARBA00022989"/>
    </source>
</evidence>
<evidence type="ECO:0000256" key="3">
    <source>
        <dbReference type="ARBA" id="ARBA00005179"/>
    </source>
</evidence>
<accession>A0A4Q9MEH0</accession>
<dbReference type="PRINTS" id="PR00385">
    <property type="entry name" value="P450"/>
</dbReference>
<dbReference type="AlphaFoldDB" id="A0A4Q9MEH0"/>
<evidence type="ECO:0000256" key="6">
    <source>
        <dbReference type="ARBA" id="ARBA00022692"/>
    </source>
</evidence>
<gene>
    <name evidence="16" type="ORF">BD311DRAFT_855417</name>
</gene>
<dbReference type="Proteomes" id="UP000292957">
    <property type="component" value="Unassembled WGS sequence"/>
</dbReference>
<dbReference type="InterPro" id="IPR036396">
    <property type="entry name" value="Cyt_P450_sf"/>
</dbReference>
<evidence type="ECO:0000256" key="11">
    <source>
        <dbReference type="ARBA" id="ARBA00023033"/>
    </source>
</evidence>
<evidence type="ECO:0000256" key="13">
    <source>
        <dbReference type="PIRSR" id="PIRSR602401-1"/>
    </source>
</evidence>
<keyword evidence="12 15" id="KW-0472">Membrane</keyword>
<comment type="cofactor">
    <cofactor evidence="1 13">
        <name>heme</name>
        <dbReference type="ChEBI" id="CHEBI:30413"/>
    </cofactor>
</comment>
<dbReference type="GO" id="GO:0016705">
    <property type="term" value="F:oxidoreductase activity, acting on paired donors, with incorporation or reduction of molecular oxygen"/>
    <property type="evidence" value="ECO:0007669"/>
    <property type="project" value="InterPro"/>
</dbReference>
<comment type="pathway">
    <text evidence="3">Secondary metabolite biosynthesis.</text>
</comment>
<dbReference type="InterPro" id="IPR017972">
    <property type="entry name" value="Cyt_P450_CS"/>
</dbReference>
<evidence type="ECO:0000256" key="2">
    <source>
        <dbReference type="ARBA" id="ARBA00004167"/>
    </source>
</evidence>
<keyword evidence="8 15" id="KW-1133">Transmembrane helix</keyword>
<evidence type="ECO:0000256" key="1">
    <source>
        <dbReference type="ARBA" id="ARBA00001971"/>
    </source>
</evidence>
<keyword evidence="10 13" id="KW-0408">Iron</keyword>
<keyword evidence="7 13" id="KW-0479">Metal-binding</keyword>
<keyword evidence="9 14" id="KW-0560">Oxidoreductase</keyword>
<keyword evidence="11 14" id="KW-0503">Monooxygenase</keyword>
<evidence type="ECO:0000256" key="10">
    <source>
        <dbReference type="ARBA" id="ARBA00023004"/>
    </source>
</evidence>
<feature type="transmembrane region" description="Helical" evidence="15">
    <location>
        <begin position="6"/>
        <end position="26"/>
    </location>
</feature>
<evidence type="ECO:0000256" key="7">
    <source>
        <dbReference type="ARBA" id="ARBA00022723"/>
    </source>
</evidence>
<dbReference type="InterPro" id="IPR050364">
    <property type="entry name" value="Cytochrome_P450_fung"/>
</dbReference>
<comment type="similarity">
    <text evidence="4 14">Belongs to the cytochrome P450 family.</text>
</comment>
<dbReference type="PANTHER" id="PTHR46300:SF7">
    <property type="entry name" value="P450, PUTATIVE (EUROFUNG)-RELATED"/>
    <property type="match status" value="1"/>
</dbReference>
<name>A0A4Q9MEH0_9APHY</name>
<dbReference type="PRINTS" id="PR00463">
    <property type="entry name" value="EP450I"/>
</dbReference>
<sequence length="525" mass="59358">MEPHYLHIFAPVSFAACLLLLFRIAISRRLSRRCDRARLPPGPKAIPVLGNVHQLPQTYQERTFADWTKEFGDIVFAKIFRKPVLVLGSLRAAQDLLEKKSGNYSDRPRLILLSELMGWNNVVTHMEYGDRFRKHRRWIHDNFQTKTALQGYQPIQCRETYTLLSGLLESPVDFLAHINRWATGMIMEITYGHRIDSLEDEYVKLAHEATTATVLAGSPGSMLVDFFPILKALPTWMPGAGFKREAFRIRGMVRAMMQSPYEMVTLALAAGTARPSFTASLLEETYSRNGPSAEEVDDIQGAAGVIYGAGTETTVTVLSTFILAMALHPDAFRRAQEELDRVIGKSRLPDFEDRASLPYLDCVISEVLRWRCPVPLVGIPHNAMYDDEYRGYHIPGKTMVIANMWKMTQDSTYYPEPQKFRPERWLEMDRHVAEFADPRKIVFGFGRRLCPGRDFAEASIWLAAASIISLFDITKVKDQWGTEIVPSADYASGFVSQPKPFVCSILPRCDTAADLIAQARVGLTI</sequence>
<proteinExistence type="inferred from homology"/>
<evidence type="ECO:0000313" key="16">
    <source>
        <dbReference type="EMBL" id="TBU24848.1"/>
    </source>
</evidence>
<dbReference type="GO" id="GO:0004497">
    <property type="term" value="F:monooxygenase activity"/>
    <property type="evidence" value="ECO:0007669"/>
    <property type="project" value="UniProtKB-KW"/>
</dbReference>
<dbReference type="GO" id="GO:0020037">
    <property type="term" value="F:heme binding"/>
    <property type="evidence" value="ECO:0007669"/>
    <property type="project" value="InterPro"/>
</dbReference>
<organism evidence="16">
    <name type="scientific">Dichomitus squalens</name>
    <dbReference type="NCBI Taxonomy" id="114155"/>
    <lineage>
        <taxon>Eukaryota</taxon>
        <taxon>Fungi</taxon>
        <taxon>Dikarya</taxon>
        <taxon>Basidiomycota</taxon>
        <taxon>Agaricomycotina</taxon>
        <taxon>Agaricomycetes</taxon>
        <taxon>Polyporales</taxon>
        <taxon>Polyporaceae</taxon>
        <taxon>Dichomitus</taxon>
    </lineage>
</organism>
<dbReference type="Pfam" id="PF00067">
    <property type="entry name" value="p450"/>
    <property type="match status" value="1"/>
</dbReference>
<keyword evidence="5 13" id="KW-0349">Heme</keyword>
<evidence type="ECO:0000256" key="14">
    <source>
        <dbReference type="RuleBase" id="RU000461"/>
    </source>
</evidence>